<keyword evidence="12" id="KW-1133">Transmembrane helix</keyword>
<dbReference type="SUPFAM" id="SSF55874">
    <property type="entry name" value="ATPase domain of HSP90 chaperone/DNA topoisomerase II/histidine kinase"/>
    <property type="match status" value="1"/>
</dbReference>
<dbReference type="CDD" id="cd00082">
    <property type="entry name" value="HisKA"/>
    <property type="match status" value="1"/>
</dbReference>
<dbReference type="InterPro" id="IPR036890">
    <property type="entry name" value="HATPase_C_sf"/>
</dbReference>
<dbReference type="PANTHER" id="PTHR42878">
    <property type="entry name" value="TWO-COMPONENT HISTIDINE KINASE"/>
    <property type="match status" value="1"/>
</dbReference>
<keyword evidence="6" id="KW-0808">Transferase</keyword>
<keyword evidence="9" id="KW-0067">ATP-binding</keyword>
<dbReference type="GO" id="GO:0030295">
    <property type="term" value="F:protein kinase activator activity"/>
    <property type="evidence" value="ECO:0007669"/>
    <property type="project" value="TreeGrafter"/>
</dbReference>
<dbReference type="SMART" id="SM00387">
    <property type="entry name" value="HATPase_c"/>
    <property type="match status" value="1"/>
</dbReference>
<dbReference type="OrthoDB" id="335833at2"/>
<protein>
    <recommendedName>
        <fullName evidence="3">histidine kinase</fullName>
        <ecNumber evidence="3">2.7.13.3</ecNumber>
    </recommendedName>
</protein>
<evidence type="ECO:0000256" key="12">
    <source>
        <dbReference type="SAM" id="Phobius"/>
    </source>
</evidence>
<comment type="subcellular location">
    <subcellularLocation>
        <location evidence="2">Cell membrane</location>
        <topology evidence="2">Multi-pass membrane protein</topology>
    </subcellularLocation>
</comment>
<dbReference type="PROSITE" id="PS50109">
    <property type="entry name" value="HIS_KIN"/>
    <property type="match status" value="1"/>
</dbReference>
<comment type="catalytic activity">
    <reaction evidence="1">
        <text>ATP + protein L-histidine = ADP + protein N-phospho-L-histidine.</text>
        <dbReference type="EC" id="2.7.13.3"/>
    </reaction>
</comment>
<dbReference type="Gene3D" id="3.30.565.10">
    <property type="entry name" value="Histidine kinase-like ATPase, C-terminal domain"/>
    <property type="match status" value="1"/>
</dbReference>
<evidence type="ECO:0000256" key="7">
    <source>
        <dbReference type="ARBA" id="ARBA00022741"/>
    </source>
</evidence>
<dbReference type="GO" id="GO:0000155">
    <property type="term" value="F:phosphorelay sensor kinase activity"/>
    <property type="evidence" value="ECO:0007669"/>
    <property type="project" value="InterPro"/>
</dbReference>
<dbReference type="Pfam" id="PF02518">
    <property type="entry name" value="HATPase_c"/>
    <property type="match status" value="1"/>
</dbReference>
<keyword evidence="5" id="KW-0597">Phosphoprotein</keyword>
<dbReference type="Pfam" id="PF00512">
    <property type="entry name" value="HisKA"/>
    <property type="match status" value="1"/>
</dbReference>
<dbReference type="InterPro" id="IPR003661">
    <property type="entry name" value="HisK_dim/P_dom"/>
</dbReference>
<dbReference type="SMART" id="SM00304">
    <property type="entry name" value="HAMP"/>
    <property type="match status" value="1"/>
</dbReference>
<feature type="transmembrane region" description="Helical" evidence="12">
    <location>
        <begin position="175"/>
        <end position="197"/>
    </location>
</feature>
<dbReference type="GO" id="GO:0005886">
    <property type="term" value="C:plasma membrane"/>
    <property type="evidence" value="ECO:0007669"/>
    <property type="project" value="UniProtKB-SubCell"/>
</dbReference>
<dbReference type="PANTHER" id="PTHR42878:SF7">
    <property type="entry name" value="SENSOR HISTIDINE KINASE GLRK"/>
    <property type="match status" value="1"/>
</dbReference>
<dbReference type="EMBL" id="NMQW01000039">
    <property type="protein sequence ID" value="OXM83726.1"/>
    <property type="molecule type" value="Genomic_DNA"/>
</dbReference>
<evidence type="ECO:0000256" key="3">
    <source>
        <dbReference type="ARBA" id="ARBA00012438"/>
    </source>
</evidence>
<evidence type="ECO:0000256" key="1">
    <source>
        <dbReference type="ARBA" id="ARBA00000085"/>
    </source>
</evidence>
<dbReference type="InterPro" id="IPR050351">
    <property type="entry name" value="BphY/WalK/GraS-like"/>
</dbReference>
<evidence type="ECO:0000256" key="8">
    <source>
        <dbReference type="ARBA" id="ARBA00022777"/>
    </source>
</evidence>
<dbReference type="FunFam" id="1.10.287.130:FF:000001">
    <property type="entry name" value="Two-component sensor histidine kinase"/>
    <property type="match status" value="1"/>
</dbReference>
<evidence type="ECO:0000259" key="13">
    <source>
        <dbReference type="PROSITE" id="PS50109"/>
    </source>
</evidence>
<dbReference type="SUPFAM" id="SSF47384">
    <property type="entry name" value="Homodimeric domain of signal transducing histidine kinase"/>
    <property type="match status" value="1"/>
</dbReference>
<comment type="caution">
    <text evidence="15">The sequence shown here is derived from an EMBL/GenBank/DDBJ whole genome shotgun (WGS) entry which is preliminary data.</text>
</comment>
<evidence type="ECO:0000256" key="11">
    <source>
        <dbReference type="ARBA" id="ARBA00023136"/>
    </source>
</evidence>
<evidence type="ECO:0000259" key="14">
    <source>
        <dbReference type="PROSITE" id="PS50885"/>
    </source>
</evidence>
<keyword evidence="4" id="KW-1003">Cell membrane</keyword>
<keyword evidence="7" id="KW-0547">Nucleotide-binding</keyword>
<gene>
    <name evidence="15" type="ORF">CF651_24340</name>
</gene>
<dbReference type="InterPro" id="IPR036097">
    <property type="entry name" value="HisK_dim/P_sf"/>
</dbReference>
<dbReference type="AlphaFoldDB" id="A0A229UK00"/>
<evidence type="ECO:0000313" key="15">
    <source>
        <dbReference type="EMBL" id="OXM83726.1"/>
    </source>
</evidence>
<dbReference type="InterPro" id="IPR004358">
    <property type="entry name" value="Sig_transdc_His_kin-like_C"/>
</dbReference>
<feature type="domain" description="HAMP" evidence="14">
    <location>
        <begin position="199"/>
        <end position="261"/>
    </location>
</feature>
<dbReference type="Gene3D" id="6.10.340.10">
    <property type="match status" value="1"/>
</dbReference>
<evidence type="ECO:0000256" key="10">
    <source>
        <dbReference type="ARBA" id="ARBA00023012"/>
    </source>
</evidence>
<feature type="domain" description="Histidine kinase" evidence="13">
    <location>
        <begin position="276"/>
        <end position="499"/>
    </location>
</feature>
<keyword evidence="12" id="KW-0812">Transmembrane</keyword>
<sequence>MSIRIRLLLSYSSMLVASIVLFLLAGFLVAVAMTGDVKSVRSFYTSHYAVKPLSEPEESTYLDIKYYVKNGPAQLYDPALLQELDQKLAPIQAGIIGRQGSQLSYLSPRLNSAELPASLPPIETSNIKVRDTVQAGSRYFTYVKYDFTVPADKSEGSIYILKEVSPYGEMTRELLPVWIGVLLLSLMATNLLLYIWASRAIVKPLQSLRQSAELIKAGELDSAALPLLRSDAAMGETRPDEIGQLAQSFEEMRRKLKQSVELQLQYEENRKELVSNISHDLKTPMTSIIGYVEGIQDGVAATPDKMDTYLKTIHSKAKQMDRLIDELFLFSKLDLNKVPFVFEPLDIGVFLQQTAEELRFDLEQKGIRLDKPEAGKPPVLVFADRDQLKRLIGNMVDNSLKHMDKREPRIAIGWGMKGPNGDEVVVCMEDNGAGIAAEALPYVFDRFYRADASRSGQSGGSGLGLAIAKQIIERHGGRIWAESEPGKGTRMFFTLRKNDEANGRPGEGLA</sequence>
<name>A0A229UK00_9BACL</name>
<dbReference type="SUPFAM" id="SSF158472">
    <property type="entry name" value="HAMP domain-like"/>
    <property type="match status" value="1"/>
</dbReference>
<evidence type="ECO:0000313" key="16">
    <source>
        <dbReference type="Proteomes" id="UP000215509"/>
    </source>
</evidence>
<evidence type="ECO:0000256" key="6">
    <source>
        <dbReference type="ARBA" id="ARBA00022679"/>
    </source>
</evidence>
<organism evidence="15 16">
    <name type="scientific">Paenibacillus rigui</name>
    <dbReference type="NCBI Taxonomy" id="554312"/>
    <lineage>
        <taxon>Bacteria</taxon>
        <taxon>Bacillati</taxon>
        <taxon>Bacillota</taxon>
        <taxon>Bacilli</taxon>
        <taxon>Bacillales</taxon>
        <taxon>Paenibacillaceae</taxon>
        <taxon>Paenibacillus</taxon>
    </lineage>
</organism>
<dbReference type="InterPro" id="IPR005467">
    <property type="entry name" value="His_kinase_dom"/>
</dbReference>
<dbReference type="InterPro" id="IPR003594">
    <property type="entry name" value="HATPase_dom"/>
</dbReference>
<dbReference type="CDD" id="cd00075">
    <property type="entry name" value="HATPase"/>
    <property type="match status" value="1"/>
</dbReference>
<dbReference type="PROSITE" id="PS50885">
    <property type="entry name" value="HAMP"/>
    <property type="match status" value="1"/>
</dbReference>
<dbReference type="GO" id="GO:0005524">
    <property type="term" value="F:ATP binding"/>
    <property type="evidence" value="ECO:0007669"/>
    <property type="project" value="UniProtKB-KW"/>
</dbReference>
<keyword evidence="16" id="KW-1185">Reference proteome</keyword>
<keyword evidence="11 12" id="KW-0472">Membrane</keyword>
<dbReference type="InterPro" id="IPR003660">
    <property type="entry name" value="HAMP_dom"/>
</dbReference>
<proteinExistence type="predicted"/>
<dbReference type="GO" id="GO:0007234">
    <property type="term" value="P:osmosensory signaling via phosphorelay pathway"/>
    <property type="evidence" value="ECO:0007669"/>
    <property type="project" value="TreeGrafter"/>
</dbReference>
<dbReference type="GO" id="GO:0000156">
    <property type="term" value="F:phosphorelay response regulator activity"/>
    <property type="evidence" value="ECO:0007669"/>
    <property type="project" value="TreeGrafter"/>
</dbReference>
<evidence type="ECO:0000256" key="2">
    <source>
        <dbReference type="ARBA" id="ARBA00004651"/>
    </source>
</evidence>
<evidence type="ECO:0000256" key="5">
    <source>
        <dbReference type="ARBA" id="ARBA00022553"/>
    </source>
</evidence>
<dbReference type="Proteomes" id="UP000215509">
    <property type="component" value="Unassembled WGS sequence"/>
</dbReference>
<reference evidence="15 16" key="1">
    <citation type="submission" date="2017-07" db="EMBL/GenBank/DDBJ databases">
        <title>Genome sequencing and assembly of Paenibacillus rigui.</title>
        <authorList>
            <person name="Mayilraj S."/>
        </authorList>
    </citation>
    <scope>NUCLEOTIDE SEQUENCE [LARGE SCALE GENOMIC DNA]</scope>
    <source>
        <strain evidence="15 16">JCM 16352</strain>
    </source>
</reference>
<dbReference type="Gene3D" id="1.10.287.130">
    <property type="match status" value="1"/>
</dbReference>
<evidence type="ECO:0000256" key="4">
    <source>
        <dbReference type="ARBA" id="ARBA00022475"/>
    </source>
</evidence>
<dbReference type="Pfam" id="PF00672">
    <property type="entry name" value="HAMP"/>
    <property type="match status" value="1"/>
</dbReference>
<dbReference type="SMART" id="SM00388">
    <property type="entry name" value="HisKA"/>
    <property type="match status" value="1"/>
</dbReference>
<keyword evidence="10" id="KW-0902">Two-component regulatory system</keyword>
<evidence type="ECO:0000256" key="9">
    <source>
        <dbReference type="ARBA" id="ARBA00022840"/>
    </source>
</evidence>
<accession>A0A229UK00</accession>
<dbReference type="EC" id="2.7.13.3" evidence="3"/>
<dbReference type="PRINTS" id="PR00344">
    <property type="entry name" value="BCTRLSENSOR"/>
</dbReference>
<dbReference type="CDD" id="cd06225">
    <property type="entry name" value="HAMP"/>
    <property type="match status" value="1"/>
</dbReference>
<dbReference type="FunFam" id="3.30.565.10:FF:000006">
    <property type="entry name" value="Sensor histidine kinase WalK"/>
    <property type="match status" value="1"/>
</dbReference>
<dbReference type="RefSeq" id="WP_094017483.1">
    <property type="nucleotide sequence ID" value="NZ_NMQW01000039.1"/>
</dbReference>
<keyword evidence="8 15" id="KW-0418">Kinase</keyword>